<dbReference type="GO" id="GO:0006355">
    <property type="term" value="P:regulation of DNA-templated transcription"/>
    <property type="evidence" value="ECO:0007669"/>
    <property type="project" value="InterPro"/>
</dbReference>
<evidence type="ECO:0000256" key="3">
    <source>
        <dbReference type="SAM" id="Phobius"/>
    </source>
</evidence>
<evidence type="ECO:0000313" key="4">
    <source>
        <dbReference type="EMBL" id="THG20266.1"/>
    </source>
</evidence>
<reference evidence="4 5" key="1">
    <citation type="journal article" date="2018" name="Proc. Natl. Acad. Sci. U.S.A.">
        <title>Draft genome sequence of Camellia sinensis var. sinensis provides insights into the evolution of the tea genome and tea quality.</title>
        <authorList>
            <person name="Wei C."/>
            <person name="Yang H."/>
            <person name="Wang S."/>
            <person name="Zhao J."/>
            <person name="Liu C."/>
            <person name="Gao L."/>
            <person name="Xia E."/>
            <person name="Lu Y."/>
            <person name="Tai Y."/>
            <person name="She G."/>
            <person name="Sun J."/>
            <person name="Cao H."/>
            <person name="Tong W."/>
            <person name="Gao Q."/>
            <person name="Li Y."/>
            <person name="Deng W."/>
            <person name="Jiang X."/>
            <person name="Wang W."/>
            <person name="Chen Q."/>
            <person name="Zhang S."/>
            <person name="Li H."/>
            <person name="Wu J."/>
            <person name="Wang P."/>
            <person name="Li P."/>
            <person name="Shi C."/>
            <person name="Zheng F."/>
            <person name="Jian J."/>
            <person name="Huang B."/>
            <person name="Shan D."/>
            <person name="Shi M."/>
            <person name="Fang C."/>
            <person name="Yue Y."/>
            <person name="Li F."/>
            <person name="Li D."/>
            <person name="Wei S."/>
            <person name="Han B."/>
            <person name="Jiang C."/>
            <person name="Yin Y."/>
            <person name="Xia T."/>
            <person name="Zhang Z."/>
            <person name="Bennetzen J.L."/>
            <person name="Zhao S."/>
            <person name="Wan X."/>
        </authorList>
    </citation>
    <scope>NUCLEOTIDE SEQUENCE [LARGE SCALE GENOMIC DNA]</scope>
    <source>
        <strain evidence="5">cv. Shuchazao</strain>
        <tissue evidence="4">Leaf</tissue>
    </source>
</reference>
<keyword evidence="1" id="KW-0677">Repeat</keyword>
<keyword evidence="2" id="KW-0802">TPR repeat</keyword>
<sequence>MPGVVCTREGQKGSLDLNLCFLLARGLLDKGREEVPTELLNNIGVLHFERGEFELAERTFVEALGDGIWHTLIDGKAQPYPIDASASIHQYKDMQLFHRLEEEGFAVEVPWNKISILFNLARLFEQSHNIEMASILYRLILFKVCVFIPGYAFFMPHGEFELIMVQVFSLDPQPF</sequence>
<dbReference type="GO" id="GO:0000993">
    <property type="term" value="F:RNA polymerase II complex binding"/>
    <property type="evidence" value="ECO:0007669"/>
    <property type="project" value="TreeGrafter"/>
</dbReference>
<dbReference type="PANTHER" id="PTHR14027:SF2">
    <property type="entry name" value="RNA POLYMERASE-ASSOCIATED PROTEIN CTR9 HOMOLOG"/>
    <property type="match status" value="1"/>
</dbReference>
<dbReference type="InterPro" id="IPR031101">
    <property type="entry name" value="Ctr9"/>
</dbReference>
<evidence type="ECO:0000313" key="5">
    <source>
        <dbReference type="Proteomes" id="UP000306102"/>
    </source>
</evidence>
<keyword evidence="3" id="KW-0472">Membrane</keyword>
<keyword evidence="5" id="KW-1185">Reference proteome</keyword>
<dbReference type="EMBL" id="SDRB02002035">
    <property type="protein sequence ID" value="THG20266.1"/>
    <property type="molecule type" value="Genomic_DNA"/>
</dbReference>
<dbReference type="GO" id="GO:0016593">
    <property type="term" value="C:Cdc73/Paf1 complex"/>
    <property type="evidence" value="ECO:0007669"/>
    <property type="project" value="TreeGrafter"/>
</dbReference>
<evidence type="ECO:0000256" key="2">
    <source>
        <dbReference type="ARBA" id="ARBA00022803"/>
    </source>
</evidence>
<dbReference type="Proteomes" id="UP000306102">
    <property type="component" value="Unassembled WGS sequence"/>
</dbReference>
<proteinExistence type="predicted"/>
<keyword evidence="3" id="KW-0812">Transmembrane</keyword>
<gene>
    <name evidence="4" type="ORF">TEA_013328</name>
</gene>
<accession>A0A4S4EVC2</accession>
<comment type="caution">
    <text evidence="4">The sequence shown here is derived from an EMBL/GenBank/DDBJ whole genome shotgun (WGS) entry which is preliminary data.</text>
</comment>
<evidence type="ECO:0000256" key="1">
    <source>
        <dbReference type="ARBA" id="ARBA00022737"/>
    </source>
</evidence>
<dbReference type="GO" id="GO:0006368">
    <property type="term" value="P:transcription elongation by RNA polymerase II"/>
    <property type="evidence" value="ECO:0007669"/>
    <property type="project" value="TreeGrafter"/>
</dbReference>
<organism evidence="4 5">
    <name type="scientific">Camellia sinensis var. sinensis</name>
    <name type="common">China tea</name>
    <dbReference type="NCBI Taxonomy" id="542762"/>
    <lineage>
        <taxon>Eukaryota</taxon>
        <taxon>Viridiplantae</taxon>
        <taxon>Streptophyta</taxon>
        <taxon>Embryophyta</taxon>
        <taxon>Tracheophyta</taxon>
        <taxon>Spermatophyta</taxon>
        <taxon>Magnoliopsida</taxon>
        <taxon>eudicotyledons</taxon>
        <taxon>Gunneridae</taxon>
        <taxon>Pentapetalae</taxon>
        <taxon>asterids</taxon>
        <taxon>Ericales</taxon>
        <taxon>Theaceae</taxon>
        <taxon>Camellia</taxon>
    </lineage>
</organism>
<keyword evidence="3" id="KW-1133">Transmembrane helix</keyword>
<dbReference type="AlphaFoldDB" id="A0A4S4EVC2"/>
<protein>
    <submittedName>
        <fullName evidence="4">Uncharacterized protein</fullName>
    </submittedName>
</protein>
<dbReference type="PANTHER" id="PTHR14027">
    <property type="entry name" value="RNA POLYMERASE-ASSOCIATED PROTEIN CTR9"/>
    <property type="match status" value="1"/>
</dbReference>
<name>A0A4S4EVC2_CAMSN</name>
<feature type="transmembrane region" description="Helical" evidence="3">
    <location>
        <begin position="135"/>
        <end position="154"/>
    </location>
</feature>
<dbReference type="STRING" id="542762.A0A4S4EVC2"/>